<evidence type="ECO:0000313" key="1">
    <source>
        <dbReference type="EMBL" id="KKL04945.1"/>
    </source>
</evidence>
<sequence length="22" mass="2555">MLSEEYTEIVGDIFIGGEWQTH</sequence>
<accession>A0A0F9A649</accession>
<name>A0A0F9A649_9ZZZZ</name>
<proteinExistence type="predicted"/>
<dbReference type="AlphaFoldDB" id="A0A0F9A649"/>
<gene>
    <name evidence="1" type="ORF">LCGC14_2610970</name>
</gene>
<protein>
    <submittedName>
        <fullName evidence="1">Uncharacterized protein</fullName>
    </submittedName>
</protein>
<reference evidence="1" key="1">
    <citation type="journal article" date="2015" name="Nature">
        <title>Complex archaea that bridge the gap between prokaryotes and eukaryotes.</title>
        <authorList>
            <person name="Spang A."/>
            <person name="Saw J.H."/>
            <person name="Jorgensen S.L."/>
            <person name="Zaremba-Niedzwiedzka K."/>
            <person name="Martijn J."/>
            <person name="Lind A.E."/>
            <person name="van Eijk R."/>
            <person name="Schleper C."/>
            <person name="Guy L."/>
            <person name="Ettema T.J."/>
        </authorList>
    </citation>
    <scope>NUCLEOTIDE SEQUENCE</scope>
</reference>
<comment type="caution">
    <text evidence="1">The sequence shown here is derived from an EMBL/GenBank/DDBJ whole genome shotgun (WGS) entry which is preliminary data.</text>
</comment>
<feature type="non-terminal residue" evidence="1">
    <location>
        <position position="22"/>
    </location>
</feature>
<dbReference type="EMBL" id="LAZR01044321">
    <property type="protein sequence ID" value="KKL04945.1"/>
    <property type="molecule type" value="Genomic_DNA"/>
</dbReference>
<organism evidence="1">
    <name type="scientific">marine sediment metagenome</name>
    <dbReference type="NCBI Taxonomy" id="412755"/>
    <lineage>
        <taxon>unclassified sequences</taxon>
        <taxon>metagenomes</taxon>
        <taxon>ecological metagenomes</taxon>
    </lineage>
</organism>